<accession>A0A9N9J3A6</accession>
<protein>
    <submittedName>
        <fullName evidence="1">11466_t:CDS:1</fullName>
    </submittedName>
</protein>
<name>A0A9N9J3A6_9GLOM</name>
<reference evidence="1" key="1">
    <citation type="submission" date="2021-06" db="EMBL/GenBank/DDBJ databases">
        <authorList>
            <person name="Kallberg Y."/>
            <person name="Tangrot J."/>
            <person name="Rosling A."/>
        </authorList>
    </citation>
    <scope>NUCLEOTIDE SEQUENCE</scope>
    <source>
        <strain evidence="1">UK204</strain>
    </source>
</reference>
<dbReference type="Proteomes" id="UP000789570">
    <property type="component" value="Unassembled WGS sequence"/>
</dbReference>
<gene>
    <name evidence="1" type="ORF">FCALED_LOCUS17061</name>
</gene>
<dbReference type="AlphaFoldDB" id="A0A9N9J3A6"/>
<comment type="caution">
    <text evidence="1">The sequence shown here is derived from an EMBL/GenBank/DDBJ whole genome shotgun (WGS) entry which is preliminary data.</text>
</comment>
<evidence type="ECO:0000313" key="1">
    <source>
        <dbReference type="EMBL" id="CAG8763224.1"/>
    </source>
</evidence>
<evidence type="ECO:0000313" key="2">
    <source>
        <dbReference type="Proteomes" id="UP000789570"/>
    </source>
</evidence>
<keyword evidence="2" id="KW-1185">Reference proteome</keyword>
<proteinExistence type="predicted"/>
<organism evidence="1 2">
    <name type="scientific">Funneliformis caledonium</name>
    <dbReference type="NCBI Taxonomy" id="1117310"/>
    <lineage>
        <taxon>Eukaryota</taxon>
        <taxon>Fungi</taxon>
        <taxon>Fungi incertae sedis</taxon>
        <taxon>Mucoromycota</taxon>
        <taxon>Glomeromycotina</taxon>
        <taxon>Glomeromycetes</taxon>
        <taxon>Glomerales</taxon>
        <taxon>Glomeraceae</taxon>
        <taxon>Funneliformis</taxon>
    </lineage>
</organism>
<dbReference type="EMBL" id="CAJVPQ010023643">
    <property type="protein sequence ID" value="CAG8763224.1"/>
    <property type="molecule type" value="Genomic_DNA"/>
</dbReference>
<sequence length="57" mass="6486">MREIMQILVHSHKNILENLFPTVLEWGKIVELESVLKPMYMATTLLSTTSSPTQGDL</sequence>